<protein>
    <submittedName>
        <fullName evidence="4">Quinone oxidoreductase 1</fullName>
        <ecNumber evidence="4">1.6.5.5</ecNumber>
    </submittedName>
</protein>
<dbReference type="RefSeq" id="WP_103563138.1">
    <property type="nucleotide sequence ID" value="NZ_MTBP01000002.1"/>
</dbReference>
<dbReference type="GO" id="GO:0035925">
    <property type="term" value="F:mRNA 3'-UTR AU-rich region binding"/>
    <property type="evidence" value="ECO:0007669"/>
    <property type="project" value="TreeGrafter"/>
</dbReference>
<gene>
    <name evidence="4" type="primary">qorA_5</name>
    <name evidence="4" type="ORF">BTM25_25880</name>
</gene>
<dbReference type="InterPro" id="IPR020843">
    <property type="entry name" value="ER"/>
</dbReference>
<dbReference type="SUPFAM" id="SSF51735">
    <property type="entry name" value="NAD(P)-binding Rossmann-fold domains"/>
    <property type="match status" value="1"/>
</dbReference>
<dbReference type="AlphaFoldDB" id="A0A2P4UG03"/>
<dbReference type="Gene3D" id="3.90.180.10">
    <property type="entry name" value="Medium-chain alcohol dehydrogenases, catalytic domain"/>
    <property type="match status" value="1"/>
</dbReference>
<evidence type="ECO:0000259" key="3">
    <source>
        <dbReference type="SMART" id="SM00829"/>
    </source>
</evidence>
<evidence type="ECO:0000313" key="5">
    <source>
        <dbReference type="Proteomes" id="UP000242367"/>
    </source>
</evidence>
<dbReference type="Gene3D" id="3.40.50.720">
    <property type="entry name" value="NAD(P)-binding Rossmann-like Domain"/>
    <property type="match status" value="1"/>
</dbReference>
<dbReference type="PANTHER" id="PTHR48106">
    <property type="entry name" value="QUINONE OXIDOREDUCTASE PIG3-RELATED"/>
    <property type="match status" value="1"/>
</dbReference>
<dbReference type="EC" id="1.6.5.5" evidence="4"/>
<evidence type="ECO:0000313" key="4">
    <source>
        <dbReference type="EMBL" id="POM23961.1"/>
    </source>
</evidence>
<dbReference type="Proteomes" id="UP000242367">
    <property type="component" value="Unassembled WGS sequence"/>
</dbReference>
<accession>A0A2P4UG03</accession>
<dbReference type="EMBL" id="MTBP01000002">
    <property type="protein sequence ID" value="POM23961.1"/>
    <property type="molecule type" value="Genomic_DNA"/>
</dbReference>
<dbReference type="InterPro" id="IPR013149">
    <property type="entry name" value="ADH-like_C"/>
</dbReference>
<sequence>MRIVRVREFGPPQVMRIEEADAPRPAAGQVAVAVEVAGAIYAETIVRSGRYPLPLPYDPGIEVGGRVTEVGPDVDPSLVGTRVVATSLGNTGGYAEVAVAASGDVFAVPDALTLEQAVPVFQAGAVAVGVLTAMGVRAGESVLVTAAAGRIGSMLVQLAGRLGAGPVIGGVGGPGKRDAAAGFGADVTVDYGGPGWVETVRKATGGRGADVVVDAIGGAIGAQALEATADGGRFGVYGFASGTWTPIDTLQVVRRGLSVIGPLGIALARPRAEQRADVEQALAAAVAGDLTARVHAVYPLEDAVQAHLDLESRRTVGAVLLSTR</sequence>
<dbReference type="PANTHER" id="PTHR48106:SF13">
    <property type="entry name" value="QUINONE OXIDOREDUCTASE-RELATED"/>
    <property type="match status" value="1"/>
</dbReference>
<dbReference type="InterPro" id="IPR013154">
    <property type="entry name" value="ADH-like_N"/>
</dbReference>
<dbReference type="InterPro" id="IPR036291">
    <property type="entry name" value="NAD(P)-bd_dom_sf"/>
</dbReference>
<proteinExistence type="predicted"/>
<keyword evidence="5" id="KW-1185">Reference proteome</keyword>
<evidence type="ECO:0000256" key="1">
    <source>
        <dbReference type="ARBA" id="ARBA00022857"/>
    </source>
</evidence>
<dbReference type="InterPro" id="IPR011032">
    <property type="entry name" value="GroES-like_sf"/>
</dbReference>
<dbReference type="Pfam" id="PF00107">
    <property type="entry name" value="ADH_zinc_N"/>
    <property type="match status" value="1"/>
</dbReference>
<evidence type="ECO:0000256" key="2">
    <source>
        <dbReference type="ARBA" id="ARBA00023002"/>
    </source>
</evidence>
<keyword evidence="2 4" id="KW-0560">Oxidoreductase</keyword>
<keyword evidence="1" id="KW-0521">NADP</keyword>
<comment type="caution">
    <text evidence="4">The sequence shown here is derived from an EMBL/GenBank/DDBJ whole genome shotgun (WGS) entry which is preliminary data.</text>
</comment>
<reference evidence="4 5" key="1">
    <citation type="journal article" date="2017" name="Chemistry">
        <title>Isolation, Biosynthesis and Chemical Modifications of Rubterolones A-F: Rare Tropolone Alkaloids from Actinomadura sp. 5-2.</title>
        <authorList>
            <person name="Guo H."/>
            <person name="Benndorf R."/>
            <person name="Leichnitz D."/>
            <person name="Klassen J.L."/>
            <person name="Vollmers J."/>
            <person name="Gorls H."/>
            <person name="Steinacker M."/>
            <person name="Weigel C."/>
            <person name="Dahse H.M."/>
            <person name="Kaster A.K."/>
            <person name="de Beer Z.W."/>
            <person name="Poulsen M."/>
            <person name="Beemelmanns C."/>
        </authorList>
    </citation>
    <scope>NUCLEOTIDE SEQUENCE [LARGE SCALE GENOMIC DNA]</scope>
    <source>
        <strain evidence="4 5">5-2</strain>
    </source>
</reference>
<dbReference type="Pfam" id="PF08240">
    <property type="entry name" value="ADH_N"/>
    <property type="match status" value="1"/>
</dbReference>
<dbReference type="SMART" id="SM00829">
    <property type="entry name" value="PKS_ER"/>
    <property type="match status" value="1"/>
</dbReference>
<organism evidence="4 5">
    <name type="scientific">Actinomadura rubteroloni</name>
    <dbReference type="NCBI Taxonomy" id="1926885"/>
    <lineage>
        <taxon>Bacteria</taxon>
        <taxon>Bacillati</taxon>
        <taxon>Actinomycetota</taxon>
        <taxon>Actinomycetes</taxon>
        <taxon>Streptosporangiales</taxon>
        <taxon>Thermomonosporaceae</taxon>
        <taxon>Actinomadura</taxon>
    </lineage>
</organism>
<dbReference type="GO" id="GO:0003960">
    <property type="term" value="F:quinone reductase (NADPH) activity"/>
    <property type="evidence" value="ECO:0007669"/>
    <property type="project" value="UniProtKB-EC"/>
</dbReference>
<dbReference type="GO" id="GO:0070402">
    <property type="term" value="F:NADPH binding"/>
    <property type="evidence" value="ECO:0007669"/>
    <property type="project" value="TreeGrafter"/>
</dbReference>
<name>A0A2P4UG03_9ACTN</name>
<dbReference type="GO" id="GO:0005829">
    <property type="term" value="C:cytosol"/>
    <property type="evidence" value="ECO:0007669"/>
    <property type="project" value="TreeGrafter"/>
</dbReference>
<feature type="domain" description="Enoyl reductase (ER)" evidence="3">
    <location>
        <begin position="10"/>
        <end position="321"/>
    </location>
</feature>
<dbReference type="SUPFAM" id="SSF50129">
    <property type="entry name" value="GroES-like"/>
    <property type="match status" value="1"/>
</dbReference>